<keyword evidence="12" id="KW-1185">Reference proteome</keyword>
<evidence type="ECO:0000256" key="8">
    <source>
        <dbReference type="ARBA" id="ARBA00023136"/>
    </source>
</evidence>
<dbReference type="GO" id="GO:0071763">
    <property type="term" value="P:nuclear membrane organization"/>
    <property type="evidence" value="ECO:0007669"/>
    <property type="project" value="TreeGrafter"/>
</dbReference>
<sequence>MYIINTVSEESYYSAEQNSTTTGPQTDISEITGTKLVLLAFCGFSLIITFIWIYYEIKYKLQKRFYNSCLNEVIDAPPNLNPLYEGKLVFLVGKIHSSSPNYLSDPLMPFFDITNSVLLKRHVEMLQWYKNNENIYEKKWCAKPIINYNKQYANPLWCEKFKDDILIDNSDVNVLPFKLCREAVKMLPVSGSIKSVLINSNEQVEGYKVSADPSYYYLSQKDTYNNTENLEFEIGDYRIRYYALEVGTNVTVLGEYKNGVIEKYKNKLLFVDAGFLSINTIFERYISEARCKQDQIRAAGIVWLVVGVILAASTI</sequence>
<keyword evidence="8 10" id="KW-0472">Membrane</keyword>
<comment type="similarity">
    <text evidence="4">Belongs to the TMEM43 family.</text>
</comment>
<comment type="caution">
    <text evidence="11">The sequence shown here is derived from an EMBL/GenBank/DDBJ whole genome shotgun (WGS) entry which is preliminary data.</text>
</comment>
<protein>
    <submittedName>
        <fullName evidence="11">Uncharacterized protein</fullName>
    </submittedName>
</protein>
<evidence type="ECO:0000256" key="9">
    <source>
        <dbReference type="ARBA" id="ARBA00023242"/>
    </source>
</evidence>
<name>A0A1R2D4Z7_9CILI</name>
<evidence type="ECO:0000256" key="2">
    <source>
        <dbReference type="ARBA" id="ARBA00004259"/>
    </source>
</evidence>
<dbReference type="PANTHER" id="PTHR13416:SF2">
    <property type="entry name" value="TRANSMEMBRANE PROTEIN 43"/>
    <property type="match status" value="1"/>
</dbReference>
<evidence type="ECO:0000256" key="4">
    <source>
        <dbReference type="ARBA" id="ARBA00006627"/>
    </source>
</evidence>
<keyword evidence="6" id="KW-0256">Endoplasmic reticulum</keyword>
<accession>A0A1R2D4Z7</accession>
<evidence type="ECO:0000256" key="7">
    <source>
        <dbReference type="ARBA" id="ARBA00022989"/>
    </source>
</evidence>
<dbReference type="OrthoDB" id="410725at2759"/>
<evidence type="ECO:0000313" key="11">
    <source>
        <dbReference type="EMBL" id="OMJ96354.1"/>
    </source>
</evidence>
<dbReference type="EMBL" id="MPUH01000001">
    <property type="protein sequence ID" value="OMJ96354.1"/>
    <property type="molecule type" value="Genomic_DNA"/>
</dbReference>
<proteinExistence type="inferred from homology"/>
<evidence type="ECO:0000256" key="3">
    <source>
        <dbReference type="ARBA" id="ARBA00004586"/>
    </source>
</evidence>
<gene>
    <name evidence="11" type="ORF">SteCoe_97</name>
</gene>
<dbReference type="GO" id="GO:0005789">
    <property type="term" value="C:endoplasmic reticulum membrane"/>
    <property type="evidence" value="ECO:0007669"/>
    <property type="project" value="UniProtKB-SubCell"/>
</dbReference>
<dbReference type="PANTHER" id="PTHR13416">
    <property type="match status" value="1"/>
</dbReference>
<keyword evidence="7 10" id="KW-1133">Transmembrane helix</keyword>
<comment type="subcellular location">
    <subcellularLocation>
        <location evidence="1">Endomembrane system</location>
        <topology evidence="1">Multi-pass membrane protein</topology>
    </subcellularLocation>
    <subcellularLocation>
        <location evidence="3">Endoplasmic reticulum membrane</location>
    </subcellularLocation>
    <subcellularLocation>
        <location evidence="2">Nucleus envelope</location>
    </subcellularLocation>
</comment>
<evidence type="ECO:0000256" key="10">
    <source>
        <dbReference type="SAM" id="Phobius"/>
    </source>
</evidence>
<dbReference type="AlphaFoldDB" id="A0A1R2D4Z7"/>
<dbReference type="GO" id="GO:0005637">
    <property type="term" value="C:nuclear inner membrane"/>
    <property type="evidence" value="ECO:0007669"/>
    <property type="project" value="TreeGrafter"/>
</dbReference>
<evidence type="ECO:0000256" key="6">
    <source>
        <dbReference type="ARBA" id="ARBA00022824"/>
    </source>
</evidence>
<dbReference type="Proteomes" id="UP000187209">
    <property type="component" value="Unassembled WGS sequence"/>
</dbReference>
<evidence type="ECO:0000313" key="12">
    <source>
        <dbReference type="Proteomes" id="UP000187209"/>
    </source>
</evidence>
<evidence type="ECO:0000256" key="1">
    <source>
        <dbReference type="ARBA" id="ARBA00004127"/>
    </source>
</evidence>
<keyword evidence="5 10" id="KW-0812">Transmembrane</keyword>
<keyword evidence="9" id="KW-0539">Nucleus</keyword>
<evidence type="ECO:0000256" key="5">
    <source>
        <dbReference type="ARBA" id="ARBA00022692"/>
    </source>
</evidence>
<dbReference type="GO" id="GO:0006629">
    <property type="term" value="P:lipid metabolic process"/>
    <property type="evidence" value="ECO:0007669"/>
    <property type="project" value="TreeGrafter"/>
</dbReference>
<dbReference type="Pfam" id="PF07787">
    <property type="entry name" value="TMEM43"/>
    <property type="match status" value="1"/>
</dbReference>
<dbReference type="InterPro" id="IPR012430">
    <property type="entry name" value="TMEM43_fam"/>
</dbReference>
<organism evidence="11 12">
    <name type="scientific">Stentor coeruleus</name>
    <dbReference type="NCBI Taxonomy" id="5963"/>
    <lineage>
        <taxon>Eukaryota</taxon>
        <taxon>Sar</taxon>
        <taxon>Alveolata</taxon>
        <taxon>Ciliophora</taxon>
        <taxon>Postciliodesmatophora</taxon>
        <taxon>Heterotrichea</taxon>
        <taxon>Heterotrichida</taxon>
        <taxon>Stentoridae</taxon>
        <taxon>Stentor</taxon>
    </lineage>
</organism>
<reference evidence="11 12" key="1">
    <citation type="submission" date="2016-11" db="EMBL/GenBank/DDBJ databases">
        <title>The macronuclear genome of Stentor coeruleus: a giant cell with tiny introns.</title>
        <authorList>
            <person name="Slabodnick M."/>
            <person name="Ruby J.G."/>
            <person name="Reiff S.B."/>
            <person name="Swart E.C."/>
            <person name="Gosai S."/>
            <person name="Prabakaran S."/>
            <person name="Witkowska E."/>
            <person name="Larue G.E."/>
            <person name="Fisher S."/>
            <person name="Freeman R.M."/>
            <person name="Gunawardena J."/>
            <person name="Chu W."/>
            <person name="Stover N.A."/>
            <person name="Gregory B.D."/>
            <person name="Nowacki M."/>
            <person name="Derisi J."/>
            <person name="Roy S.W."/>
            <person name="Marshall W.F."/>
            <person name="Sood P."/>
        </authorList>
    </citation>
    <scope>NUCLEOTIDE SEQUENCE [LARGE SCALE GENOMIC DNA]</scope>
    <source>
        <strain evidence="11">WM001</strain>
    </source>
</reference>
<feature type="transmembrane region" description="Helical" evidence="10">
    <location>
        <begin position="36"/>
        <end position="55"/>
    </location>
</feature>